<dbReference type="AlphaFoldDB" id="A0A2J0LG50"/>
<proteinExistence type="inferred from homology"/>
<comment type="similarity">
    <text evidence="3">Belongs to the flavoredoxin family.</text>
</comment>
<evidence type="ECO:0000256" key="2">
    <source>
        <dbReference type="ARBA" id="ARBA00022630"/>
    </source>
</evidence>
<evidence type="ECO:0000259" key="4">
    <source>
        <dbReference type="SMART" id="SM00903"/>
    </source>
</evidence>
<comment type="caution">
    <text evidence="5">The sequence shown here is derived from an EMBL/GenBank/DDBJ whole genome shotgun (WGS) entry which is preliminary data.</text>
</comment>
<reference evidence="5 6" key="1">
    <citation type="submission" date="2017-09" db="EMBL/GenBank/DDBJ databases">
        <title>Depth-based differentiation of microbial function through sediment-hosted aquifers and enrichment of novel symbionts in the deep terrestrial subsurface.</title>
        <authorList>
            <person name="Probst A.J."/>
            <person name="Ladd B."/>
            <person name="Jarett J.K."/>
            <person name="Geller-Mcgrath D.E."/>
            <person name="Sieber C.M."/>
            <person name="Emerson J.B."/>
            <person name="Anantharaman K."/>
            <person name="Thomas B.C."/>
            <person name="Malmstrom R."/>
            <person name="Stieglmeier M."/>
            <person name="Klingl A."/>
            <person name="Woyke T."/>
            <person name="Ryan C.M."/>
            <person name="Banfield J.F."/>
        </authorList>
    </citation>
    <scope>NUCLEOTIDE SEQUENCE [LARGE SCALE GENOMIC DNA]</scope>
    <source>
        <strain evidence="5">CG12_big_fil_rev_8_21_14_0_65_43_15</strain>
    </source>
</reference>
<keyword evidence="2" id="KW-0285">Flavoprotein</keyword>
<dbReference type="Gene3D" id="2.30.110.10">
    <property type="entry name" value="Electron Transport, Fmn-binding Protein, Chain A"/>
    <property type="match status" value="1"/>
</dbReference>
<dbReference type="PROSITE" id="PS51257">
    <property type="entry name" value="PROKAR_LIPOPROTEIN"/>
    <property type="match status" value="1"/>
</dbReference>
<dbReference type="SMART" id="SM00903">
    <property type="entry name" value="Flavin_Reduct"/>
    <property type="match status" value="1"/>
</dbReference>
<dbReference type="PANTHER" id="PTHR43567:SF1">
    <property type="entry name" value="FLAVOREDOXIN"/>
    <property type="match status" value="1"/>
</dbReference>
<dbReference type="GO" id="GO:0016646">
    <property type="term" value="F:oxidoreductase activity, acting on the CH-NH group of donors, NAD or NADP as acceptor"/>
    <property type="evidence" value="ECO:0007669"/>
    <property type="project" value="UniProtKB-ARBA"/>
</dbReference>
<dbReference type="InterPro" id="IPR052174">
    <property type="entry name" value="Flavoredoxin"/>
</dbReference>
<dbReference type="InterPro" id="IPR012349">
    <property type="entry name" value="Split_barrel_FMN-bd"/>
</dbReference>
<protein>
    <submittedName>
        <fullName evidence="5">Flavin reductase family protein</fullName>
    </submittedName>
</protein>
<feature type="domain" description="Flavin reductase like" evidence="4">
    <location>
        <begin position="13"/>
        <end position="155"/>
    </location>
</feature>
<dbReference type="Pfam" id="PF01613">
    <property type="entry name" value="Flavin_Reduct"/>
    <property type="match status" value="1"/>
</dbReference>
<evidence type="ECO:0000256" key="3">
    <source>
        <dbReference type="ARBA" id="ARBA00038054"/>
    </source>
</evidence>
<dbReference type="GO" id="GO:0010181">
    <property type="term" value="F:FMN binding"/>
    <property type="evidence" value="ECO:0007669"/>
    <property type="project" value="InterPro"/>
</dbReference>
<dbReference type="Proteomes" id="UP000231267">
    <property type="component" value="Unassembled WGS sequence"/>
</dbReference>
<dbReference type="EMBL" id="PFGP01000027">
    <property type="protein sequence ID" value="PIW66815.1"/>
    <property type="molecule type" value="Genomic_DNA"/>
</dbReference>
<dbReference type="InterPro" id="IPR002563">
    <property type="entry name" value="Flavin_Rdtase-like_dom"/>
</dbReference>
<evidence type="ECO:0000313" key="5">
    <source>
        <dbReference type="EMBL" id="PIW66815.1"/>
    </source>
</evidence>
<comment type="cofactor">
    <cofactor evidence="1">
        <name>FMN</name>
        <dbReference type="ChEBI" id="CHEBI:58210"/>
    </cofactor>
</comment>
<gene>
    <name evidence="5" type="ORF">COW11_01260</name>
</gene>
<name>A0A2J0LG50_9BACT</name>
<sequence>MSKKKVLKPYEALYPVPVVLVSCIGIDAKPNIITIAWAGVICSSPPTLSISIRPSRYSHKLIKESTDFVVNIPDEKYLVETDFCGIVSGRDTDKFKACNFTAVKASKVKSPLIAECPVNIECRLKGVISLGAHDMFIGEVVAVNADSGVLNSFGAVDYSRVSPVVYNQRQYWSLNKRIGEYGFSRKIKKI</sequence>
<evidence type="ECO:0000256" key="1">
    <source>
        <dbReference type="ARBA" id="ARBA00001917"/>
    </source>
</evidence>
<dbReference type="PANTHER" id="PTHR43567">
    <property type="entry name" value="FLAVOREDOXIN-RELATED-RELATED"/>
    <property type="match status" value="1"/>
</dbReference>
<accession>A0A2J0LG50</accession>
<evidence type="ECO:0000313" key="6">
    <source>
        <dbReference type="Proteomes" id="UP000231267"/>
    </source>
</evidence>
<dbReference type="SUPFAM" id="SSF50475">
    <property type="entry name" value="FMN-binding split barrel"/>
    <property type="match status" value="1"/>
</dbReference>
<organism evidence="5 6">
    <name type="scientific">Candidatus Taenaricola geysiri</name>
    <dbReference type="NCBI Taxonomy" id="1974752"/>
    <lineage>
        <taxon>Bacteria</taxon>
        <taxon>Pseudomonadati</taxon>
        <taxon>Candidatus Omnitrophota</taxon>
        <taxon>Candidatus Taenaricola</taxon>
    </lineage>
</organism>